<organism evidence="2 3">
    <name type="scientific">Colletotrichum sojae</name>
    <dbReference type="NCBI Taxonomy" id="2175907"/>
    <lineage>
        <taxon>Eukaryota</taxon>
        <taxon>Fungi</taxon>
        <taxon>Dikarya</taxon>
        <taxon>Ascomycota</taxon>
        <taxon>Pezizomycotina</taxon>
        <taxon>Sordariomycetes</taxon>
        <taxon>Hypocreomycetidae</taxon>
        <taxon>Glomerellales</taxon>
        <taxon>Glomerellaceae</taxon>
        <taxon>Colletotrichum</taxon>
        <taxon>Colletotrichum orchidearum species complex</taxon>
    </lineage>
</organism>
<evidence type="ECO:0000313" key="3">
    <source>
        <dbReference type="Proteomes" id="UP000652219"/>
    </source>
</evidence>
<evidence type="ECO:0000313" key="2">
    <source>
        <dbReference type="EMBL" id="KAF6803928.1"/>
    </source>
</evidence>
<reference evidence="2 3" key="1">
    <citation type="journal article" date="2020" name="Phytopathology">
        <title>Genome Sequence Resources of Colletotrichum truncatum, C. plurivorum, C. musicola, and C. sojae: Four Species Pathogenic to Soybean (Glycine max).</title>
        <authorList>
            <person name="Rogerio F."/>
            <person name="Boufleur T.R."/>
            <person name="Ciampi-Guillardi M."/>
            <person name="Sukno S.A."/>
            <person name="Thon M.R."/>
            <person name="Massola Junior N.S."/>
            <person name="Baroncelli R."/>
        </authorList>
    </citation>
    <scope>NUCLEOTIDE SEQUENCE [LARGE SCALE GENOMIC DNA]</scope>
    <source>
        <strain evidence="2 3">LFN0009</strain>
    </source>
</reference>
<gene>
    <name evidence="2" type="ORF">CSOJ01_10554</name>
</gene>
<accession>A0A8H6MPW6</accession>
<feature type="region of interest" description="Disordered" evidence="1">
    <location>
        <begin position="1"/>
        <end position="113"/>
    </location>
</feature>
<protein>
    <submittedName>
        <fullName evidence="2">Uncharacterized protein</fullName>
    </submittedName>
</protein>
<name>A0A8H6MPW6_9PEZI</name>
<keyword evidence="3" id="KW-1185">Reference proteome</keyword>
<comment type="caution">
    <text evidence="2">The sequence shown here is derived from an EMBL/GenBank/DDBJ whole genome shotgun (WGS) entry which is preliminary data.</text>
</comment>
<dbReference type="EMBL" id="WIGN01000223">
    <property type="protein sequence ID" value="KAF6803928.1"/>
    <property type="molecule type" value="Genomic_DNA"/>
</dbReference>
<dbReference type="Proteomes" id="UP000652219">
    <property type="component" value="Unassembled WGS sequence"/>
</dbReference>
<feature type="region of interest" description="Disordered" evidence="1">
    <location>
        <begin position="276"/>
        <end position="328"/>
    </location>
</feature>
<feature type="compositionally biased region" description="Basic and acidic residues" evidence="1">
    <location>
        <begin position="97"/>
        <end position="113"/>
    </location>
</feature>
<dbReference type="AlphaFoldDB" id="A0A8H6MPW6"/>
<proteinExistence type="predicted"/>
<sequence>MFAGEMGDLHRITQSTTEDEEPCSGYEGGWTPMRSVSRRSRDAIVGPQRPILGAPRRGRPERMARYPGPGGRQTRGKWHPAMEKNSGNRTMTSDWDETGRARRKAGCDGRDAFGRTMQRSKEGVAKIGQLSEGKATGVEGNWGRAGSVRIGLCRARLEPPPGKELGSIGQYRSLQMPFHQQGRQLRELRGGAVRVGMTAQSSSGDDRSFGSFMQRVELRGCGQIARKSNAPRAFLLPFPSAPSVYIVLAACCNCNCTAPAIPHMWVDEATSQGRCKEKRHPTACKEGAGGWKKKKEEGEEETEDGRGHGGTRGGRGDTGHWTLDWTLE</sequence>
<evidence type="ECO:0000256" key="1">
    <source>
        <dbReference type="SAM" id="MobiDB-lite"/>
    </source>
</evidence>